<organism evidence="1 2">
    <name type="scientific">Drosophila guanche</name>
    <name type="common">Fruit fly</name>
    <dbReference type="NCBI Taxonomy" id="7266"/>
    <lineage>
        <taxon>Eukaryota</taxon>
        <taxon>Metazoa</taxon>
        <taxon>Ecdysozoa</taxon>
        <taxon>Arthropoda</taxon>
        <taxon>Hexapoda</taxon>
        <taxon>Insecta</taxon>
        <taxon>Pterygota</taxon>
        <taxon>Neoptera</taxon>
        <taxon>Endopterygota</taxon>
        <taxon>Diptera</taxon>
        <taxon>Brachycera</taxon>
        <taxon>Muscomorpha</taxon>
        <taxon>Ephydroidea</taxon>
        <taxon>Drosophilidae</taxon>
        <taxon>Drosophila</taxon>
        <taxon>Sophophora</taxon>
    </lineage>
</organism>
<proteinExistence type="predicted"/>
<accession>A0A3B0JWV0</accession>
<evidence type="ECO:0000313" key="2">
    <source>
        <dbReference type="Proteomes" id="UP000268350"/>
    </source>
</evidence>
<dbReference type="OrthoDB" id="6331570at2759"/>
<name>A0A3B0JWV0_DROGU</name>
<sequence>MEKIWAYSLNSALKVAPDEHPVLPLNPKANCEKLTQIMFEKFDTPSMYQPSRLCSHKMHVGTCQINMGTLTIQILVPSVTKELQKSPLKFNLKSVV</sequence>
<dbReference type="SUPFAM" id="SSF53067">
    <property type="entry name" value="Actin-like ATPase domain"/>
    <property type="match status" value="1"/>
</dbReference>
<reference evidence="2" key="1">
    <citation type="submission" date="2018-01" db="EMBL/GenBank/DDBJ databases">
        <authorList>
            <person name="Alioto T."/>
            <person name="Alioto T."/>
        </authorList>
    </citation>
    <scope>NUCLEOTIDE SEQUENCE [LARGE SCALE GENOMIC DNA]</scope>
</reference>
<dbReference type="Pfam" id="PF00022">
    <property type="entry name" value="Actin"/>
    <property type="match status" value="1"/>
</dbReference>
<dbReference type="InterPro" id="IPR043129">
    <property type="entry name" value="ATPase_NBD"/>
</dbReference>
<dbReference type="InterPro" id="IPR004000">
    <property type="entry name" value="Actin"/>
</dbReference>
<dbReference type="EMBL" id="OUUW01000004">
    <property type="protein sequence ID" value="SPP79970.1"/>
    <property type="molecule type" value="Genomic_DNA"/>
</dbReference>
<dbReference type="PANTHER" id="PTHR11937">
    <property type="entry name" value="ACTIN"/>
    <property type="match status" value="1"/>
</dbReference>
<dbReference type="AlphaFoldDB" id="A0A3B0JWV0"/>
<dbReference type="Proteomes" id="UP000268350">
    <property type="component" value="Unassembled WGS sequence"/>
</dbReference>
<dbReference type="STRING" id="7266.A0A3B0JWV0"/>
<evidence type="ECO:0000313" key="1">
    <source>
        <dbReference type="EMBL" id="SPP79970.1"/>
    </source>
</evidence>
<keyword evidence="2" id="KW-1185">Reference proteome</keyword>
<dbReference type="Gene3D" id="3.30.420.40">
    <property type="match status" value="1"/>
</dbReference>
<gene>
    <name evidence="1" type="ORF">DGUA_6G012895</name>
</gene>
<protein>
    <submittedName>
        <fullName evidence="1">Blast:Actin, cytoplasmic 1</fullName>
    </submittedName>
</protein>